<feature type="domain" description="RING-type" evidence="15">
    <location>
        <begin position="307"/>
        <end position="351"/>
    </location>
</feature>
<keyword evidence="8" id="KW-0479">Metal-binding</keyword>
<dbReference type="GO" id="GO:0061630">
    <property type="term" value="F:ubiquitin protein ligase activity"/>
    <property type="evidence" value="ECO:0007669"/>
    <property type="project" value="UniProtKB-EC"/>
</dbReference>
<keyword evidence="9" id="KW-0677">Repeat</keyword>
<evidence type="ECO:0000256" key="7">
    <source>
        <dbReference type="ARBA" id="ARBA00022679"/>
    </source>
</evidence>
<dbReference type="PANTHER" id="PTHR11685">
    <property type="entry name" value="RBR FAMILY RING FINGER AND IBR DOMAIN-CONTAINING"/>
    <property type="match status" value="1"/>
</dbReference>
<accession>A0A2S3H273</accession>
<evidence type="ECO:0000256" key="9">
    <source>
        <dbReference type="ARBA" id="ARBA00022737"/>
    </source>
</evidence>
<keyword evidence="11" id="KW-0833">Ubl conjugation pathway</keyword>
<evidence type="ECO:0000256" key="12">
    <source>
        <dbReference type="ARBA" id="ARBA00022833"/>
    </source>
</evidence>
<name>A0A2S3H273_9POAL</name>
<comment type="similarity">
    <text evidence="5">Belongs to the RBR family. Ariadne subfamily.</text>
</comment>
<keyword evidence="10 13" id="KW-0863">Zinc-finger</keyword>
<evidence type="ECO:0000256" key="5">
    <source>
        <dbReference type="ARBA" id="ARBA00005884"/>
    </source>
</evidence>
<evidence type="ECO:0000259" key="16">
    <source>
        <dbReference type="PROSITE" id="PS51873"/>
    </source>
</evidence>
<protein>
    <recommendedName>
        <fullName evidence="6">RBR-type E3 ubiquitin transferase</fullName>
        <ecNumber evidence="6">2.3.2.31</ecNumber>
    </recommendedName>
</protein>
<evidence type="ECO:0000256" key="1">
    <source>
        <dbReference type="ARBA" id="ARBA00001798"/>
    </source>
</evidence>
<dbReference type="InterPro" id="IPR017907">
    <property type="entry name" value="Znf_RING_CS"/>
</dbReference>
<dbReference type="InterPro" id="IPR001841">
    <property type="entry name" value="Znf_RING"/>
</dbReference>
<organism evidence="17">
    <name type="scientific">Panicum hallii</name>
    <dbReference type="NCBI Taxonomy" id="206008"/>
    <lineage>
        <taxon>Eukaryota</taxon>
        <taxon>Viridiplantae</taxon>
        <taxon>Streptophyta</taxon>
        <taxon>Embryophyta</taxon>
        <taxon>Tracheophyta</taxon>
        <taxon>Spermatophyta</taxon>
        <taxon>Magnoliopsida</taxon>
        <taxon>Liliopsida</taxon>
        <taxon>Poales</taxon>
        <taxon>Poaceae</taxon>
        <taxon>PACMAD clade</taxon>
        <taxon>Panicoideae</taxon>
        <taxon>Panicodae</taxon>
        <taxon>Paniceae</taxon>
        <taxon>Panicinae</taxon>
        <taxon>Panicum</taxon>
        <taxon>Panicum sect. Panicum</taxon>
    </lineage>
</organism>
<dbReference type="InterPro" id="IPR044066">
    <property type="entry name" value="TRIAD_supradom"/>
</dbReference>
<dbReference type="SUPFAM" id="SSF57850">
    <property type="entry name" value="RING/U-box"/>
    <property type="match status" value="3"/>
</dbReference>
<dbReference type="Gramene" id="PAN13808">
    <property type="protein sequence ID" value="PAN13808"/>
    <property type="gene ID" value="PAHAL_2G365200"/>
</dbReference>
<dbReference type="EC" id="2.3.2.31" evidence="6"/>
<dbReference type="Gene3D" id="1.20.120.1750">
    <property type="match status" value="1"/>
</dbReference>
<keyword evidence="7" id="KW-0808">Transferase</keyword>
<dbReference type="Gene3D" id="3.30.40.10">
    <property type="entry name" value="Zinc/RING finger domain, C3HC4 (zinc finger)"/>
    <property type="match status" value="1"/>
</dbReference>
<dbReference type="FunFam" id="1.20.120.1750:FF:000027">
    <property type="entry name" value="RBR-type E3 ubiquitin transferase"/>
    <property type="match status" value="1"/>
</dbReference>
<feature type="region of interest" description="Disordered" evidence="14">
    <location>
        <begin position="21"/>
        <end position="75"/>
    </location>
</feature>
<comment type="cofactor">
    <cofactor evidence="2">
        <name>Zn(2+)</name>
        <dbReference type="ChEBI" id="CHEBI:29105"/>
    </cofactor>
</comment>
<dbReference type="CDD" id="cd20346">
    <property type="entry name" value="BRcat_RBR_ANKIB1"/>
    <property type="match status" value="1"/>
</dbReference>
<dbReference type="AlphaFoldDB" id="A0A2S3H273"/>
<evidence type="ECO:0000256" key="8">
    <source>
        <dbReference type="ARBA" id="ARBA00022723"/>
    </source>
</evidence>
<dbReference type="SMART" id="SM00647">
    <property type="entry name" value="IBR"/>
    <property type="match status" value="2"/>
</dbReference>
<comment type="catalytic activity">
    <reaction evidence="1">
        <text>[E2 ubiquitin-conjugating enzyme]-S-ubiquitinyl-L-cysteine + [acceptor protein]-L-lysine = [E2 ubiquitin-conjugating enzyme]-L-cysteine + [acceptor protein]-N(6)-ubiquitinyl-L-lysine.</text>
        <dbReference type="EC" id="2.3.2.31"/>
    </reaction>
</comment>
<evidence type="ECO:0000256" key="14">
    <source>
        <dbReference type="SAM" id="MobiDB-lite"/>
    </source>
</evidence>
<sequence>MAHKGKGGDYYCDADDDDYYSTEEDSVCQSGSEYGGSDDGGGVSDDDDDHQQAMERNDDEDKERGEGYDFETEDDVRRCQDEVTARMSELLSVPRGFAAAFLRHCRWDAEQLQSEWFSDERRVRGAVGLAADRGDVPTALNDRPLDCGICFDRYAPGEMRSAGCPHYYCHECWRGYIGAAVRDGPRCLLLRCPDPRCPAPVVRELVDTAAADGDRARYAVFFVRSYVEEGTSKYVRWCPGPGCTLAVRSRPGSRPYEVPCACGHVFCFRCGEDAHRPASCDTARAWVAKCRSDGENTSWLLSNTKHCPRCRRAIEKNQGCNHMTCGAPCGHQFCWLCLGSWKNHAGDSYRCNRYAADRSEFSGEKARRRQGRASLERFLHYYERWTAHTASLAKARQDLDGLRGGGLDLFAGAMGVPPTELDFLAEAYAQVIEVRRVLRWTYAHVYHLDSARDNVEFCEYLQGEAEGSLERLHHCAEQERNELREDLGIYGAAYPAGYAAGKFAEFREKLSNLNLVTRNHFSKLVEGFESGMAEVVS</sequence>
<dbReference type="Pfam" id="PF22191">
    <property type="entry name" value="IBR_1"/>
    <property type="match status" value="1"/>
</dbReference>
<feature type="domain" description="RING-type" evidence="15">
    <location>
        <begin position="147"/>
        <end position="191"/>
    </location>
</feature>
<dbReference type="GO" id="GO:0008270">
    <property type="term" value="F:zinc ion binding"/>
    <property type="evidence" value="ECO:0007669"/>
    <property type="project" value="UniProtKB-KW"/>
</dbReference>
<proteinExistence type="inferred from homology"/>
<dbReference type="InterPro" id="IPR002867">
    <property type="entry name" value="IBR_dom"/>
</dbReference>
<dbReference type="GO" id="GO:0016567">
    <property type="term" value="P:protein ubiquitination"/>
    <property type="evidence" value="ECO:0007669"/>
    <property type="project" value="InterPro"/>
</dbReference>
<evidence type="ECO:0000259" key="15">
    <source>
        <dbReference type="PROSITE" id="PS50089"/>
    </source>
</evidence>
<dbReference type="InterPro" id="IPR031127">
    <property type="entry name" value="E3_UB_ligase_RBR"/>
</dbReference>
<dbReference type="EMBL" id="CM008047">
    <property type="protein sequence ID" value="PAN13808.1"/>
    <property type="molecule type" value="Genomic_DNA"/>
</dbReference>
<evidence type="ECO:0000256" key="10">
    <source>
        <dbReference type="ARBA" id="ARBA00022771"/>
    </source>
</evidence>
<evidence type="ECO:0000256" key="6">
    <source>
        <dbReference type="ARBA" id="ARBA00012251"/>
    </source>
</evidence>
<dbReference type="PROSITE" id="PS00518">
    <property type="entry name" value="ZF_RING_1"/>
    <property type="match status" value="1"/>
</dbReference>
<dbReference type="FunFam" id="3.30.40.10:FF:000019">
    <property type="entry name" value="RBR-type E3 ubiquitin transferase"/>
    <property type="match status" value="1"/>
</dbReference>
<keyword evidence="12" id="KW-0862">Zinc</keyword>
<comment type="pathway">
    <text evidence="4">Protein modification; protein ubiquitination.</text>
</comment>
<evidence type="ECO:0000313" key="17">
    <source>
        <dbReference type="EMBL" id="PAN13808.1"/>
    </source>
</evidence>
<dbReference type="InterPro" id="IPR013083">
    <property type="entry name" value="Znf_RING/FYVE/PHD"/>
</dbReference>
<evidence type="ECO:0000256" key="4">
    <source>
        <dbReference type="ARBA" id="ARBA00004906"/>
    </source>
</evidence>
<dbReference type="PROSITE" id="PS50089">
    <property type="entry name" value="ZF_RING_2"/>
    <property type="match status" value="2"/>
</dbReference>
<comment type="function">
    <text evidence="3">Might act as an E3 ubiquitin-protein ligase, or as part of E3 complex, which accepts ubiquitin from specific E2 ubiquitin-conjugating enzymes and then transfers it to substrates.</text>
</comment>
<dbReference type="Pfam" id="PF01485">
    <property type="entry name" value="IBR"/>
    <property type="match status" value="1"/>
</dbReference>
<feature type="domain" description="RING-type" evidence="16">
    <location>
        <begin position="143"/>
        <end position="355"/>
    </location>
</feature>
<reference evidence="17" key="1">
    <citation type="submission" date="2018-04" db="EMBL/GenBank/DDBJ databases">
        <title>WGS assembly of Panicum hallii.</title>
        <authorList>
            <person name="Lovell J."/>
            <person name="Jenkins J."/>
            <person name="Lowry D."/>
            <person name="Mamidi S."/>
            <person name="Sreedasyam A."/>
            <person name="Weng X."/>
            <person name="Barry K."/>
            <person name="Bonette J."/>
            <person name="Campitelli B."/>
            <person name="Daum C."/>
            <person name="Gordon S."/>
            <person name="Gould B."/>
            <person name="Lipzen A."/>
            <person name="Macqueen A."/>
            <person name="Palacio-Mejia J."/>
            <person name="Plott C."/>
            <person name="Shakirov E."/>
            <person name="Shu S."/>
            <person name="Yoshinaga Y."/>
            <person name="Zane M."/>
            <person name="Rokhsar D."/>
            <person name="Grimwood J."/>
            <person name="Schmutz J."/>
            <person name="Juenger T."/>
        </authorList>
    </citation>
    <scope>NUCLEOTIDE SEQUENCE [LARGE SCALE GENOMIC DNA]</scope>
    <source>
        <strain evidence="17">FIL2</strain>
    </source>
</reference>
<gene>
    <name evidence="17" type="ORF">PAHAL_2G365200</name>
</gene>
<evidence type="ECO:0000256" key="3">
    <source>
        <dbReference type="ARBA" id="ARBA00003976"/>
    </source>
</evidence>
<dbReference type="Proteomes" id="UP000243499">
    <property type="component" value="Chromosome 2"/>
</dbReference>
<feature type="compositionally biased region" description="Gly residues" evidence="14">
    <location>
        <begin position="33"/>
        <end position="43"/>
    </location>
</feature>
<dbReference type="PROSITE" id="PS51873">
    <property type="entry name" value="TRIAD"/>
    <property type="match status" value="1"/>
</dbReference>
<evidence type="ECO:0000256" key="2">
    <source>
        <dbReference type="ARBA" id="ARBA00001947"/>
    </source>
</evidence>
<evidence type="ECO:0000256" key="13">
    <source>
        <dbReference type="PROSITE-ProRule" id="PRU00175"/>
    </source>
</evidence>
<evidence type="ECO:0000256" key="11">
    <source>
        <dbReference type="ARBA" id="ARBA00022786"/>
    </source>
</evidence>